<dbReference type="InterPro" id="IPR036890">
    <property type="entry name" value="HATPase_C_sf"/>
</dbReference>
<dbReference type="InterPro" id="IPR053159">
    <property type="entry name" value="Hybrid_Histidine_Kinase"/>
</dbReference>
<dbReference type="Gene3D" id="1.10.287.130">
    <property type="match status" value="1"/>
</dbReference>
<evidence type="ECO:0000313" key="9">
    <source>
        <dbReference type="Proteomes" id="UP000826462"/>
    </source>
</evidence>
<dbReference type="PROSITE" id="PS50109">
    <property type="entry name" value="HIS_KIN"/>
    <property type="match status" value="1"/>
</dbReference>
<dbReference type="InterPro" id="IPR008266">
    <property type="entry name" value="Tyr_kinase_AS"/>
</dbReference>
<dbReference type="InterPro" id="IPR011009">
    <property type="entry name" value="Kinase-like_dom_sf"/>
</dbReference>
<dbReference type="SMART" id="SM00091">
    <property type="entry name" value="PAS"/>
    <property type="match status" value="1"/>
</dbReference>
<dbReference type="Pfam" id="PF13426">
    <property type="entry name" value="PAS_9"/>
    <property type="match status" value="1"/>
</dbReference>
<reference evidence="8 9" key="1">
    <citation type="submission" date="2021-07" db="EMBL/GenBank/DDBJ databases">
        <title>Paraburkholderia edwinii protects Aspergillus sp. from phenazines by acting as a toxin sponge.</title>
        <authorList>
            <person name="Dahlstrom K.M."/>
            <person name="Newman D.K."/>
        </authorList>
    </citation>
    <scope>NUCLEOTIDE SEQUENCE [LARGE SCALE GENOMIC DNA]</scope>
    <source>
        <strain evidence="8 9">Pe01</strain>
    </source>
</reference>
<evidence type="ECO:0000259" key="5">
    <source>
        <dbReference type="PROSITE" id="PS50011"/>
    </source>
</evidence>
<dbReference type="EC" id="2.7.13.3" evidence="2"/>
<evidence type="ECO:0000256" key="1">
    <source>
        <dbReference type="ARBA" id="ARBA00000085"/>
    </source>
</evidence>
<dbReference type="SMART" id="SM00387">
    <property type="entry name" value="HATPase_c"/>
    <property type="match status" value="1"/>
</dbReference>
<dbReference type="RefSeq" id="WP_219795930.1">
    <property type="nucleotide sequence ID" value="NZ_CP080095.1"/>
</dbReference>
<dbReference type="InterPro" id="IPR027417">
    <property type="entry name" value="P-loop_NTPase"/>
</dbReference>
<feature type="domain" description="Histidine kinase" evidence="6">
    <location>
        <begin position="1630"/>
        <end position="1846"/>
    </location>
</feature>
<dbReference type="InterPro" id="IPR035965">
    <property type="entry name" value="PAS-like_dom_sf"/>
</dbReference>
<dbReference type="PROSITE" id="PS00109">
    <property type="entry name" value="PROTEIN_KINASE_TYR"/>
    <property type="match status" value="1"/>
</dbReference>
<evidence type="ECO:0000256" key="3">
    <source>
        <dbReference type="ARBA" id="ARBA00022553"/>
    </source>
</evidence>
<dbReference type="SUPFAM" id="SSF55781">
    <property type="entry name" value="GAF domain-like"/>
    <property type="match status" value="1"/>
</dbReference>
<protein>
    <recommendedName>
        <fullName evidence="2">histidine kinase</fullName>
        <ecNumber evidence="2">2.7.13.3</ecNumber>
    </recommendedName>
</protein>
<dbReference type="InterPro" id="IPR036097">
    <property type="entry name" value="HisK_dim/P_sf"/>
</dbReference>
<evidence type="ECO:0000259" key="6">
    <source>
        <dbReference type="PROSITE" id="PS50109"/>
    </source>
</evidence>
<dbReference type="SUPFAM" id="SSF55874">
    <property type="entry name" value="ATPase domain of HSP90 chaperone/DNA topoisomerase II/histidine kinase"/>
    <property type="match status" value="1"/>
</dbReference>
<dbReference type="PANTHER" id="PTHR43642">
    <property type="entry name" value="HYBRID SIGNAL TRANSDUCTION HISTIDINE KINASE G"/>
    <property type="match status" value="1"/>
</dbReference>
<evidence type="ECO:0000313" key="8">
    <source>
        <dbReference type="EMBL" id="QYD66936.1"/>
    </source>
</evidence>
<dbReference type="SMART" id="SM00065">
    <property type="entry name" value="GAF"/>
    <property type="match status" value="1"/>
</dbReference>
<dbReference type="InterPro" id="IPR000014">
    <property type="entry name" value="PAS"/>
</dbReference>
<dbReference type="InterPro" id="IPR003661">
    <property type="entry name" value="HisK_dim/P_dom"/>
</dbReference>
<keyword evidence="4" id="KW-0175">Coiled coil</keyword>
<proteinExistence type="predicted"/>
<dbReference type="SUPFAM" id="SSF55785">
    <property type="entry name" value="PYP-like sensor domain (PAS domain)"/>
    <property type="match status" value="1"/>
</dbReference>
<dbReference type="InterPro" id="IPR004358">
    <property type="entry name" value="Sig_transdc_His_kin-like_C"/>
</dbReference>
<keyword evidence="9" id="KW-1185">Reference proteome</keyword>
<dbReference type="Pfam" id="PF00512">
    <property type="entry name" value="HisKA"/>
    <property type="match status" value="1"/>
</dbReference>
<dbReference type="SMART" id="SM00388">
    <property type="entry name" value="HisKA"/>
    <property type="match status" value="1"/>
</dbReference>
<dbReference type="NCBIfam" id="TIGR00229">
    <property type="entry name" value="sensory_box"/>
    <property type="match status" value="1"/>
</dbReference>
<dbReference type="EMBL" id="CP080095">
    <property type="protein sequence ID" value="QYD66936.1"/>
    <property type="molecule type" value="Genomic_DNA"/>
</dbReference>
<dbReference type="Proteomes" id="UP000826462">
    <property type="component" value="Chromosome 1"/>
</dbReference>
<sequence length="1860" mass="204323">MTSDASSSEVLWDDGERVLCREWRVQPGGGRGSVLTVRPVAEQPAPAALSRLEHEFALAEKLAGAPVARPLELLHEQRRLVLVLEDAGDEPLAREPVPMALPGFLRTAIHVAHALGRLHAVGVIHKDITPANILINRSSGAVRFTGLGIATFLARERQAPCPPESIAGTLAYMAPEQTGRMNRSVDSRSDLYSLGVTLYQLLTGVLPFSAQDPMDWVHSHIARKAVPPNQRVPTVPAVLSDIVMKLLAKAAEDRYQTAAALERDLKECLLRWEARGASEPFIEPFPLAQHDTPDRLLIPEKLYGRAREVETLLAAFDRVIAGGRPELILVAGYSGIGKSAVVGELQKVLVPPRGLFAAGKFDQYKRDIPYWTLAQAFQGLLRPILGKRDAELEDLRERLREALGPNGLLIVNLVPELKLIIGEPPPIADLPLQDAQRRFQLVLKRFIGVFARAGHSLVLFLDDLQWLDSGTLDMLESLLVDADLRHLLLIGAYRDNEVDRSHPLMRKLDAIRRQHGAVEQIVLQPLSNRDLQQLVADALRCTPERAEPLARIVHEKTAGNPFFALQFLTALASERLLAFDHASAAWGWDVDRIRAKGYTDNVVNLMIMKLARLPPATRTALQCLAAIGHAAGSDTLALVFEKPEAQVHADLWDAVREEYVLHQEGAYRFVHDRVQEAAYALIPQPQRAQTHLRIGRLLAARTPPDKLEDAVFEIVNQLNRSAALIDERAELDRLAELNLMAGKRAQASAAYASALDYLKAGSEALADDRWQTQHALAFSLELHRAECEFLSGDHSGAQARLIRLFPRVSGLAEHATLACLTIDLYITLDRSDEAVSVGLDYLRRIGIEWSPHPSDEEARSEYAHLAARLGQRSIESLIDLPLMSDPNSLATISVLNVLTPAAIFSDANLFAMAVCRAVNLSLEYGNCGTSPPVYVDFGMTAGPRFGDYQTGFRFARLGYELVEQRGLKQSQAKVYMNFGSLVTPWAHHVRTGRDLIRRAFDIAVKTGDLTFAGYSCNNLNANLLAAGDPLDDVQREAERGLAFAQKTHFGLVVDIIATQLALLRTLRGSTLKFGLLDDGNLSEAQFESRLSRDPSLAIAECWYWIRKMQARYFAGDFAAAVDASVKASALLWTSASFFETAEYHFYSALSRAALCDAASPDVKEDHLAAITAHHRQLEIWAANCPQNFGNRAALVGAELARLRGQMADAEQFYEIAIRSSRENAFIHNEAVAYETAARFYAARGLAEFAHLYLKNARYAYLRWGANGKVRQLDDFHPQLATPDSRPRATGTIETPVEHLDLATVIKVSQAVSSEIVPDNLIHTIMRSAIAHAGAERGLLIVPTDSAPCIVAQASTNGDAVSVNLGKTALRPDLLPESVVHYAMRAGECVILDDASTQHDFSGDPYIARAGVDTPARALVRSMACMPLVNQGKLIAVLYLENNLAPDVFTASRIAVLKLLASQAAISLENARLYRELAEREARIRRLVDANIVGVFIWDFEGRILEANDAFLRLVGYDRTDLALGRLRWTELTPASGRERDARALADIKAHGSVPPYEKEYLRADGSRVAVLLGAATFGDARDQGVAFIVDLTDRKRAESDARQNERRYREMEVELAHANRVATMGQLTASITHEIRQPIAAAMTNAHAALRWLGARTPDLNEVREALERIVNDGARANDVIGRIRALVKKAPARTERIEINEAIREVIALTRGEAVKHQVTVEALFSDALPFIHGDRVQLQQVMLNLMINAIEAMSGAGDGPRELLIATSADRTQATRVAVSDTGPGVEEEAIEQLFEPFYTTKAGGMGMGLSICRSIVEAHGGTLSVQANAPRGATFVFVLPGADENALPENDNYLAEP</sequence>
<feature type="coiled-coil region" evidence="4">
    <location>
        <begin position="1594"/>
        <end position="1621"/>
    </location>
</feature>
<dbReference type="InterPro" id="IPR003018">
    <property type="entry name" value="GAF"/>
</dbReference>
<dbReference type="PANTHER" id="PTHR43642:SF1">
    <property type="entry name" value="HYBRID SIGNAL TRANSDUCTION HISTIDINE KINASE G"/>
    <property type="match status" value="1"/>
</dbReference>
<dbReference type="SUPFAM" id="SSF52540">
    <property type="entry name" value="P-loop containing nucleoside triphosphate hydrolases"/>
    <property type="match status" value="1"/>
</dbReference>
<dbReference type="SUPFAM" id="SSF56112">
    <property type="entry name" value="Protein kinase-like (PK-like)"/>
    <property type="match status" value="1"/>
</dbReference>
<feature type="domain" description="PAS" evidence="7">
    <location>
        <begin position="1479"/>
        <end position="1521"/>
    </location>
</feature>
<dbReference type="InterPro" id="IPR000719">
    <property type="entry name" value="Prot_kinase_dom"/>
</dbReference>
<dbReference type="Pfam" id="PF01590">
    <property type="entry name" value="GAF"/>
    <property type="match status" value="1"/>
</dbReference>
<dbReference type="SUPFAM" id="SSF47384">
    <property type="entry name" value="Homodimeric domain of signal transducing histidine kinase"/>
    <property type="match status" value="1"/>
</dbReference>
<dbReference type="Pfam" id="PF02518">
    <property type="entry name" value="HATPase_c"/>
    <property type="match status" value="1"/>
</dbReference>
<evidence type="ECO:0000256" key="4">
    <source>
        <dbReference type="SAM" id="Coils"/>
    </source>
</evidence>
<dbReference type="Gene3D" id="3.30.565.10">
    <property type="entry name" value="Histidine kinase-like ATPase, C-terminal domain"/>
    <property type="match status" value="1"/>
</dbReference>
<accession>A0ABX8UE23</accession>
<dbReference type="Gene3D" id="3.30.450.40">
    <property type="match status" value="1"/>
</dbReference>
<dbReference type="Pfam" id="PF00069">
    <property type="entry name" value="Pkinase"/>
    <property type="match status" value="1"/>
</dbReference>
<evidence type="ECO:0000256" key="2">
    <source>
        <dbReference type="ARBA" id="ARBA00012438"/>
    </source>
</evidence>
<dbReference type="InterPro" id="IPR029016">
    <property type="entry name" value="GAF-like_dom_sf"/>
</dbReference>
<keyword evidence="3" id="KW-0597">Phosphoprotein</keyword>
<dbReference type="CDD" id="cd00130">
    <property type="entry name" value="PAS"/>
    <property type="match status" value="1"/>
</dbReference>
<dbReference type="Gene3D" id="3.30.450.20">
    <property type="entry name" value="PAS domain"/>
    <property type="match status" value="1"/>
</dbReference>
<evidence type="ECO:0000259" key="7">
    <source>
        <dbReference type="PROSITE" id="PS50112"/>
    </source>
</evidence>
<dbReference type="InterPro" id="IPR003594">
    <property type="entry name" value="HATPase_dom"/>
</dbReference>
<gene>
    <name evidence="8" type="ORF">KZJ38_10915</name>
</gene>
<name>A0ABX8UE23_9BURK</name>
<dbReference type="Gene3D" id="1.10.510.10">
    <property type="entry name" value="Transferase(Phosphotransferase) domain 1"/>
    <property type="match status" value="1"/>
</dbReference>
<comment type="catalytic activity">
    <reaction evidence="1">
        <text>ATP + protein L-histidine = ADP + protein N-phospho-L-histidine.</text>
        <dbReference type="EC" id="2.7.13.3"/>
    </reaction>
</comment>
<dbReference type="PRINTS" id="PR00344">
    <property type="entry name" value="BCTRLSENSOR"/>
</dbReference>
<dbReference type="CDD" id="cd14014">
    <property type="entry name" value="STKc_PknB_like"/>
    <property type="match status" value="1"/>
</dbReference>
<dbReference type="InterPro" id="IPR005467">
    <property type="entry name" value="His_kinase_dom"/>
</dbReference>
<dbReference type="PROSITE" id="PS50112">
    <property type="entry name" value="PAS"/>
    <property type="match status" value="1"/>
</dbReference>
<dbReference type="CDD" id="cd00082">
    <property type="entry name" value="HisKA"/>
    <property type="match status" value="1"/>
</dbReference>
<dbReference type="InterPro" id="IPR041664">
    <property type="entry name" value="AAA_16"/>
</dbReference>
<dbReference type="Pfam" id="PF13191">
    <property type="entry name" value="AAA_16"/>
    <property type="match status" value="1"/>
</dbReference>
<dbReference type="SMART" id="SM00220">
    <property type="entry name" value="S_TKc"/>
    <property type="match status" value="1"/>
</dbReference>
<dbReference type="Gene3D" id="3.40.50.300">
    <property type="entry name" value="P-loop containing nucleotide triphosphate hydrolases"/>
    <property type="match status" value="1"/>
</dbReference>
<organism evidence="8 9">
    <name type="scientific">Paraburkholderia edwinii</name>
    <dbReference type="NCBI Taxonomy" id="2861782"/>
    <lineage>
        <taxon>Bacteria</taxon>
        <taxon>Pseudomonadati</taxon>
        <taxon>Pseudomonadota</taxon>
        <taxon>Betaproteobacteria</taxon>
        <taxon>Burkholderiales</taxon>
        <taxon>Burkholderiaceae</taxon>
        <taxon>Paraburkholderia</taxon>
    </lineage>
</organism>
<dbReference type="PROSITE" id="PS50011">
    <property type="entry name" value="PROTEIN_KINASE_DOM"/>
    <property type="match status" value="1"/>
</dbReference>
<feature type="domain" description="Protein kinase" evidence="5">
    <location>
        <begin position="1"/>
        <end position="282"/>
    </location>
</feature>